<sequence length="150" mass="16918">MNEERTFVECGIATFDDARAEREAEAVTIFKGQAMSEHERRLAAAQAEMKAAGLRARPLSPVAIRLMQLVGQEPRPWPYLPLHLRLLAYGLPFGLVWITVNAVFGWRGIVADPTIFLASTLLGIPIYTLSIGLIEQQRWCRKGLSRWEEL</sequence>
<keyword evidence="1" id="KW-0812">Transmembrane</keyword>
<keyword evidence="1" id="KW-0472">Membrane</keyword>
<dbReference type="Proteomes" id="UP000219111">
    <property type="component" value="Unassembled WGS sequence"/>
</dbReference>
<feature type="transmembrane region" description="Helical" evidence="1">
    <location>
        <begin position="115"/>
        <end position="134"/>
    </location>
</feature>
<dbReference type="OrthoDB" id="7688861at2"/>
<dbReference type="InterPro" id="IPR045644">
    <property type="entry name" value="DUF6404"/>
</dbReference>
<dbReference type="EMBL" id="OBMT01000003">
    <property type="protein sequence ID" value="SOC03037.1"/>
    <property type="molecule type" value="Genomic_DNA"/>
</dbReference>
<name>A0A285S6I2_9RHOB</name>
<keyword evidence="1" id="KW-1133">Transmembrane helix</keyword>
<evidence type="ECO:0000256" key="1">
    <source>
        <dbReference type="SAM" id="Phobius"/>
    </source>
</evidence>
<dbReference type="Pfam" id="PF19942">
    <property type="entry name" value="DUF6404"/>
    <property type="match status" value="1"/>
</dbReference>
<dbReference type="RefSeq" id="WP_097069480.1">
    <property type="nucleotide sequence ID" value="NZ_OBMT01000003.1"/>
</dbReference>
<proteinExistence type="predicted"/>
<reference evidence="3" key="1">
    <citation type="submission" date="2017-08" db="EMBL/GenBank/DDBJ databases">
        <authorList>
            <person name="Varghese N."/>
            <person name="Submissions S."/>
        </authorList>
    </citation>
    <scope>NUCLEOTIDE SEQUENCE [LARGE SCALE GENOMIC DNA]</scope>
    <source>
        <strain evidence="3">JA276</strain>
    </source>
</reference>
<feature type="transmembrane region" description="Helical" evidence="1">
    <location>
        <begin position="86"/>
        <end position="109"/>
    </location>
</feature>
<dbReference type="AlphaFoldDB" id="A0A285S6I2"/>
<protein>
    <submittedName>
        <fullName evidence="2">Uncharacterized protein</fullName>
    </submittedName>
</protein>
<accession>A0A285S6I2</accession>
<evidence type="ECO:0000313" key="2">
    <source>
        <dbReference type="EMBL" id="SOC03037.1"/>
    </source>
</evidence>
<gene>
    <name evidence="2" type="ORF">SAMN05877831_103280</name>
</gene>
<organism evidence="2 3">
    <name type="scientific">Rhodobacter maris</name>
    <dbReference type="NCBI Taxonomy" id="446682"/>
    <lineage>
        <taxon>Bacteria</taxon>
        <taxon>Pseudomonadati</taxon>
        <taxon>Pseudomonadota</taxon>
        <taxon>Alphaproteobacteria</taxon>
        <taxon>Rhodobacterales</taxon>
        <taxon>Rhodobacter group</taxon>
        <taxon>Rhodobacter</taxon>
    </lineage>
</organism>
<keyword evidence="3" id="KW-1185">Reference proteome</keyword>
<evidence type="ECO:0000313" key="3">
    <source>
        <dbReference type="Proteomes" id="UP000219111"/>
    </source>
</evidence>